<sequence>MPKIPAEQRKPRRPASNAQGEAARVQLLDAAEALFADHGYFGVSVRDITDRAGLRLAAVNYHFESKEGLFAKVLERRASMLNDGRRACLKAGLDQLRGQPADPRAHVRAVVRAFYLPLLEYHQSGDEGWRSYGRLISHVAVSRLWIRSHVSPLYDEVCGEFMNELLALAPKADRRKALHCIQFMIALQLYVFADNYREETLSQGSFTSGDLAPIAESMEDFCVDGIMRLLALDPDSA</sequence>
<dbReference type="InterPro" id="IPR036271">
    <property type="entry name" value="Tet_transcr_reg_TetR-rel_C_sf"/>
</dbReference>
<gene>
    <name evidence="2" type="ORF">FOB51_21225</name>
</gene>
<dbReference type="InterPro" id="IPR001647">
    <property type="entry name" value="HTH_TetR"/>
</dbReference>
<dbReference type="SUPFAM" id="SSF48498">
    <property type="entry name" value="Tetracyclin repressor-like, C-terminal domain"/>
    <property type="match status" value="1"/>
</dbReference>
<keyword evidence="1" id="KW-0238">DNA-binding</keyword>
<dbReference type="Proteomes" id="UP000324507">
    <property type="component" value="Chromosome"/>
</dbReference>
<proteinExistence type="predicted"/>
<accession>A0A5P2QW14</accession>
<dbReference type="GO" id="GO:0000976">
    <property type="term" value="F:transcription cis-regulatory region binding"/>
    <property type="evidence" value="ECO:0007669"/>
    <property type="project" value="TreeGrafter"/>
</dbReference>
<name>A0A5P2QW14_9RHOB</name>
<organism evidence="2 3">
    <name type="scientific">Paracoccus yeei</name>
    <dbReference type="NCBI Taxonomy" id="147645"/>
    <lineage>
        <taxon>Bacteria</taxon>
        <taxon>Pseudomonadati</taxon>
        <taxon>Pseudomonadota</taxon>
        <taxon>Alphaproteobacteria</taxon>
        <taxon>Rhodobacterales</taxon>
        <taxon>Paracoccaceae</taxon>
        <taxon>Paracoccus</taxon>
    </lineage>
</organism>
<dbReference type="InterPro" id="IPR009057">
    <property type="entry name" value="Homeodomain-like_sf"/>
</dbReference>
<dbReference type="RefSeq" id="WP_150351708.1">
    <property type="nucleotide sequence ID" value="NZ_CP038090.1"/>
</dbReference>
<dbReference type="InterPro" id="IPR050109">
    <property type="entry name" value="HTH-type_TetR-like_transc_reg"/>
</dbReference>
<reference evidence="2 3" key="1">
    <citation type="submission" date="2019-09" db="EMBL/GenBank/DDBJ databases">
        <title>FDA dAtabase for Regulatory Grade micrObial Sequences (FDA-ARGOS): Supporting development and validation of Infectious Disease Dx tests.</title>
        <authorList>
            <person name="Sciortino C."/>
            <person name="Tallon L."/>
            <person name="Sadzewicz L."/>
            <person name="Vavikolanu K."/>
            <person name="Mehta A."/>
            <person name="Aluvathingal J."/>
            <person name="Nadendla S."/>
            <person name="Nandy P."/>
            <person name="Geyer C."/>
            <person name="Yan Y."/>
            <person name="Sichtig H."/>
        </authorList>
    </citation>
    <scope>NUCLEOTIDE SEQUENCE [LARGE SCALE GENOMIC DNA]</scope>
    <source>
        <strain evidence="2 3">FDAARGOS_643</strain>
    </source>
</reference>
<protein>
    <submittedName>
        <fullName evidence="2">TetR family transcriptional regulator</fullName>
    </submittedName>
</protein>
<dbReference type="EMBL" id="CP044081">
    <property type="protein sequence ID" value="QEU10311.1"/>
    <property type="molecule type" value="Genomic_DNA"/>
</dbReference>
<dbReference type="PROSITE" id="PS50977">
    <property type="entry name" value="HTH_TETR_2"/>
    <property type="match status" value="1"/>
</dbReference>
<dbReference type="AlphaFoldDB" id="A0A5P2QW14"/>
<evidence type="ECO:0000256" key="1">
    <source>
        <dbReference type="ARBA" id="ARBA00023125"/>
    </source>
</evidence>
<dbReference type="Pfam" id="PF00440">
    <property type="entry name" value="TetR_N"/>
    <property type="match status" value="1"/>
</dbReference>
<dbReference type="GO" id="GO:0003700">
    <property type="term" value="F:DNA-binding transcription factor activity"/>
    <property type="evidence" value="ECO:0007669"/>
    <property type="project" value="TreeGrafter"/>
</dbReference>
<dbReference type="PANTHER" id="PTHR30055">
    <property type="entry name" value="HTH-TYPE TRANSCRIPTIONAL REGULATOR RUTR"/>
    <property type="match status" value="1"/>
</dbReference>
<evidence type="ECO:0000313" key="2">
    <source>
        <dbReference type="EMBL" id="QEU10311.1"/>
    </source>
</evidence>
<dbReference type="Gene3D" id="1.10.357.10">
    <property type="entry name" value="Tetracycline Repressor, domain 2"/>
    <property type="match status" value="1"/>
</dbReference>
<evidence type="ECO:0000313" key="3">
    <source>
        <dbReference type="Proteomes" id="UP000324507"/>
    </source>
</evidence>
<dbReference type="SUPFAM" id="SSF46689">
    <property type="entry name" value="Homeodomain-like"/>
    <property type="match status" value="1"/>
</dbReference>
<dbReference type="Pfam" id="PF17939">
    <property type="entry name" value="TetR_C_30"/>
    <property type="match status" value="1"/>
</dbReference>
<dbReference type="PANTHER" id="PTHR30055:SF235">
    <property type="entry name" value="TRANSCRIPTIONAL REGULATORY PROTEIN"/>
    <property type="match status" value="1"/>
</dbReference>
<dbReference type="PRINTS" id="PR00455">
    <property type="entry name" value="HTHTETR"/>
</dbReference>
<dbReference type="InterPro" id="IPR041586">
    <property type="entry name" value="PsrA_TetR_C"/>
</dbReference>